<comment type="caution">
    <text evidence="1">The sequence shown here is derived from an EMBL/GenBank/DDBJ whole genome shotgun (WGS) entry which is preliminary data.</text>
</comment>
<evidence type="ECO:0000313" key="1">
    <source>
        <dbReference type="EMBL" id="MDB6185858.1"/>
    </source>
</evidence>
<dbReference type="AlphaFoldDB" id="A0AAW6B2U0"/>
<dbReference type="Proteomes" id="UP001212217">
    <property type="component" value="Unassembled WGS sequence"/>
</dbReference>
<name>A0AAW6B2U0_9BACL</name>
<gene>
    <name evidence="1" type="ORF">PNO30_03565</name>
</gene>
<dbReference type="EMBL" id="JAQMFS010000050">
    <property type="protein sequence ID" value="MDB6185858.1"/>
    <property type="molecule type" value="Genomic_DNA"/>
</dbReference>
<proteinExistence type="predicted"/>
<dbReference type="RefSeq" id="WP_271987190.1">
    <property type="nucleotide sequence ID" value="NZ_JAQMFS010000050.1"/>
</dbReference>
<organism evidence="1 2">
    <name type="scientific">Gemella haemolysans</name>
    <dbReference type="NCBI Taxonomy" id="1379"/>
    <lineage>
        <taxon>Bacteria</taxon>
        <taxon>Bacillati</taxon>
        <taxon>Bacillota</taxon>
        <taxon>Bacilli</taxon>
        <taxon>Bacillales</taxon>
        <taxon>Gemellaceae</taxon>
        <taxon>Gemella</taxon>
    </lineage>
</organism>
<protein>
    <recommendedName>
        <fullName evidence="3">Bacteriocin-type signal sequence</fullName>
    </recommendedName>
</protein>
<sequence length="61" mass="7318">MNEDKVIVKEVEFVTELSEEDILEVSGGSWGGYLWESAGVWWRLKHDLPLRDDYKYYGRHW</sequence>
<reference evidence="1" key="1">
    <citation type="submission" date="2023-08" db="EMBL/GenBank/DDBJ databases">
        <title>Dental plaque isolates bound by oral lectin ZG16B.</title>
        <authorList>
            <person name="Ghosh S."/>
        </authorList>
    </citation>
    <scope>NUCLEOTIDE SEQUENCE</scope>
    <source>
        <strain evidence="1">DP3_5B</strain>
    </source>
</reference>
<accession>A0AAW6B2U0</accession>
<evidence type="ECO:0000313" key="2">
    <source>
        <dbReference type="Proteomes" id="UP001212217"/>
    </source>
</evidence>
<evidence type="ECO:0008006" key="3">
    <source>
        <dbReference type="Google" id="ProtNLM"/>
    </source>
</evidence>